<keyword evidence="4 6" id="KW-0067">ATP-binding</keyword>
<evidence type="ECO:0000313" key="11">
    <source>
        <dbReference type="Proteomes" id="UP001589683"/>
    </source>
</evidence>
<dbReference type="EMBL" id="JBHMEA010000038">
    <property type="protein sequence ID" value="MFB9232089.1"/>
    <property type="molecule type" value="Genomic_DNA"/>
</dbReference>
<dbReference type="CDD" id="cd12252">
    <property type="entry name" value="RRM_DbpA"/>
    <property type="match status" value="1"/>
</dbReference>
<evidence type="ECO:0000256" key="6">
    <source>
        <dbReference type="RuleBase" id="RU000492"/>
    </source>
</evidence>
<keyword evidence="3 6" id="KW-0347">Helicase</keyword>
<dbReference type="CDD" id="cd00268">
    <property type="entry name" value="DEADc"/>
    <property type="match status" value="1"/>
</dbReference>
<evidence type="ECO:0000256" key="3">
    <source>
        <dbReference type="ARBA" id="ARBA00022806"/>
    </source>
</evidence>
<dbReference type="InterPro" id="IPR014001">
    <property type="entry name" value="Helicase_ATP-bd"/>
</dbReference>
<dbReference type="Pfam" id="PF00271">
    <property type="entry name" value="Helicase_C"/>
    <property type="match status" value="1"/>
</dbReference>
<evidence type="ECO:0000256" key="4">
    <source>
        <dbReference type="ARBA" id="ARBA00022840"/>
    </source>
</evidence>
<dbReference type="Gene3D" id="3.30.70.330">
    <property type="match status" value="1"/>
</dbReference>
<dbReference type="SMART" id="SM00487">
    <property type="entry name" value="DEXDc"/>
    <property type="match status" value="1"/>
</dbReference>
<evidence type="ECO:0000259" key="8">
    <source>
        <dbReference type="PROSITE" id="PS51192"/>
    </source>
</evidence>
<dbReference type="PROSITE" id="PS51192">
    <property type="entry name" value="HELICASE_ATP_BIND_1"/>
    <property type="match status" value="1"/>
</dbReference>
<dbReference type="PROSITE" id="PS51194">
    <property type="entry name" value="HELICASE_CTER"/>
    <property type="match status" value="1"/>
</dbReference>
<keyword evidence="2 6" id="KW-0378">Hydrolase</keyword>
<dbReference type="PANTHER" id="PTHR47959">
    <property type="entry name" value="ATP-DEPENDENT RNA HELICASE RHLE-RELATED"/>
    <property type="match status" value="1"/>
</dbReference>
<dbReference type="RefSeq" id="WP_246531743.1">
    <property type="nucleotide sequence ID" value="NZ_JAGFNU010000008.1"/>
</dbReference>
<feature type="domain" description="Helicase ATP-binding" evidence="8">
    <location>
        <begin position="31"/>
        <end position="207"/>
    </location>
</feature>
<protein>
    <submittedName>
        <fullName evidence="10">DEAD/DEAH box helicase</fullName>
    </submittedName>
</protein>
<dbReference type="Pfam" id="PF00270">
    <property type="entry name" value="DEAD"/>
    <property type="match status" value="1"/>
</dbReference>
<feature type="compositionally biased region" description="Basic and acidic residues" evidence="7">
    <location>
        <begin position="576"/>
        <end position="602"/>
    </location>
</feature>
<dbReference type="Proteomes" id="UP001589683">
    <property type="component" value="Unassembled WGS sequence"/>
</dbReference>
<evidence type="ECO:0000256" key="2">
    <source>
        <dbReference type="ARBA" id="ARBA00022801"/>
    </source>
</evidence>
<keyword evidence="11" id="KW-1185">Reference proteome</keyword>
<comment type="similarity">
    <text evidence="5 6">Belongs to the DEAD box helicase family.</text>
</comment>
<dbReference type="InterPro" id="IPR027417">
    <property type="entry name" value="P-loop_NTPase"/>
</dbReference>
<dbReference type="PROSITE" id="PS00039">
    <property type="entry name" value="DEAD_ATP_HELICASE"/>
    <property type="match status" value="1"/>
</dbReference>
<dbReference type="InterPro" id="IPR012677">
    <property type="entry name" value="Nucleotide-bd_a/b_plait_sf"/>
</dbReference>
<dbReference type="InterPro" id="IPR011545">
    <property type="entry name" value="DEAD/DEAH_box_helicase_dom"/>
</dbReference>
<dbReference type="InterPro" id="IPR005580">
    <property type="entry name" value="DbpA/CsdA_RNA-bd_dom"/>
</dbReference>
<feature type="compositionally biased region" description="Basic and acidic residues" evidence="7">
    <location>
        <begin position="557"/>
        <end position="568"/>
    </location>
</feature>
<dbReference type="InterPro" id="IPR001650">
    <property type="entry name" value="Helicase_C-like"/>
</dbReference>
<dbReference type="InterPro" id="IPR050079">
    <property type="entry name" value="DEAD_box_RNA_helicase"/>
</dbReference>
<dbReference type="CDD" id="cd18787">
    <property type="entry name" value="SF2_C_DEAD"/>
    <property type="match status" value="1"/>
</dbReference>
<evidence type="ECO:0000256" key="7">
    <source>
        <dbReference type="SAM" id="MobiDB-lite"/>
    </source>
</evidence>
<dbReference type="Gene3D" id="3.40.50.300">
    <property type="entry name" value="P-loop containing nucleotide triphosphate hydrolases"/>
    <property type="match status" value="2"/>
</dbReference>
<evidence type="ECO:0000256" key="1">
    <source>
        <dbReference type="ARBA" id="ARBA00022741"/>
    </source>
</evidence>
<dbReference type="SUPFAM" id="SSF52540">
    <property type="entry name" value="P-loop containing nucleoside triphosphate hydrolases"/>
    <property type="match status" value="1"/>
</dbReference>
<evidence type="ECO:0000313" key="10">
    <source>
        <dbReference type="EMBL" id="MFB9232089.1"/>
    </source>
</evidence>
<dbReference type="SMART" id="SM00490">
    <property type="entry name" value="HELICc"/>
    <property type="match status" value="1"/>
</dbReference>
<dbReference type="Pfam" id="PF03880">
    <property type="entry name" value="DbpA"/>
    <property type="match status" value="1"/>
</dbReference>
<dbReference type="InterPro" id="IPR000629">
    <property type="entry name" value="RNA-helicase_DEAD-box_CS"/>
</dbReference>
<feature type="region of interest" description="Disordered" evidence="7">
    <location>
        <begin position="526"/>
        <end position="724"/>
    </location>
</feature>
<evidence type="ECO:0000256" key="5">
    <source>
        <dbReference type="ARBA" id="ARBA00038437"/>
    </source>
</evidence>
<feature type="domain" description="Helicase C-terminal" evidence="9">
    <location>
        <begin position="237"/>
        <end position="379"/>
    </location>
</feature>
<dbReference type="GO" id="GO:0004386">
    <property type="term" value="F:helicase activity"/>
    <property type="evidence" value="ECO:0007669"/>
    <property type="project" value="UniProtKB-KW"/>
</dbReference>
<evidence type="ECO:0000259" key="9">
    <source>
        <dbReference type="PROSITE" id="PS51194"/>
    </source>
</evidence>
<proteinExistence type="inferred from homology"/>
<reference evidence="10 11" key="1">
    <citation type="submission" date="2024-09" db="EMBL/GenBank/DDBJ databases">
        <authorList>
            <person name="Sun Q."/>
            <person name="Mori K."/>
        </authorList>
    </citation>
    <scope>NUCLEOTIDE SEQUENCE [LARGE SCALE GENOMIC DNA]</scope>
    <source>
        <strain evidence="10 11">CECT 8726</strain>
    </source>
</reference>
<sequence>MTEFEGIPAPLSRALVARGYTALTPIQEAILEPDLEERDLLVSAQTGSGKTVAFGFALAPTLLGEEERFERAGAPLALVVAPTRELALQVERELQWLFAETGARIGSCVGGMDMRTQRRMLDKGAHIIVGTPGRLRDHIERGSLDMSELRAAVLDEADEMLDLGFREDLEFILGAAPEDRRTLMFSATVPKQIAQLAQTYQNNARRISTTAEQKQHVDIEYRALVTTDKDRENAIINVLRYYDAPTAIVFCATRAAVTHLTARFNNRGFTVVALSGELSQTERSHALQALRDGRAQVCIATDVAARGIDLPGLELVVHADLPQNKEALLHRSGRTGRAGQKGVSAIIVPVRARKKAERLLQFAKINASWANPPTAAEVSARDDERLIADMAAAASSELELTTLTKELLERFSPEQIATAYVQLHQSRRSAPEELQTLDLGAAPEQRKAREGFAKSTWIRLSIGRDQRAEPRWILPMLCRAGDITKDDIGAIRMQQNETSVELEHSIAEKFFGSLGPKAELEDGIKVTEMDGPPAGQSSFKPRDGAPKERYKKPFGKPRGDKTNEERVKPGKFTKPGKPEKAERAPRPAYADKPRAKPAKQWESKFGGAADAAPRRPGSEASNRAEPAENAPRKARHVSKTPGAKYSGKPGVKSDAKSGGFGDKPAGKPFTKSGPKPAGNAGGTPPGKPKRKGSAYSDPSKSFKAPKSKARAGGSKPKSKIKPRD</sequence>
<gene>
    <name evidence="10" type="ORF">ACFFUT_09880</name>
</gene>
<keyword evidence="1 6" id="KW-0547">Nucleotide-binding</keyword>
<dbReference type="InterPro" id="IPR044742">
    <property type="entry name" value="DEAD/DEAH_RhlB"/>
</dbReference>
<dbReference type="PANTHER" id="PTHR47959:SF1">
    <property type="entry name" value="ATP-DEPENDENT RNA HELICASE DBPA"/>
    <property type="match status" value="1"/>
</dbReference>
<name>A0ABV5JFF6_9RHOB</name>
<accession>A0ABV5JFF6</accession>
<organism evidence="10 11">
    <name type="scientific">Pseudohalocynthiibacter aestuariivivens</name>
    <dbReference type="NCBI Taxonomy" id="1591409"/>
    <lineage>
        <taxon>Bacteria</taxon>
        <taxon>Pseudomonadati</taxon>
        <taxon>Pseudomonadota</taxon>
        <taxon>Alphaproteobacteria</taxon>
        <taxon>Rhodobacterales</taxon>
        <taxon>Paracoccaceae</taxon>
        <taxon>Pseudohalocynthiibacter</taxon>
    </lineage>
</organism>
<comment type="caution">
    <text evidence="10">The sequence shown here is derived from an EMBL/GenBank/DDBJ whole genome shotgun (WGS) entry which is preliminary data.</text>
</comment>